<keyword evidence="1" id="KW-1133">Transmembrane helix</keyword>
<keyword evidence="3" id="KW-1185">Reference proteome</keyword>
<evidence type="ECO:0000256" key="1">
    <source>
        <dbReference type="SAM" id="Phobius"/>
    </source>
</evidence>
<proteinExistence type="predicted"/>
<accession>A0A0R2CGX2</accession>
<protein>
    <submittedName>
        <fullName evidence="2">Uncharacterized protein</fullName>
    </submittedName>
</protein>
<evidence type="ECO:0000313" key="3">
    <source>
        <dbReference type="Proteomes" id="UP000051131"/>
    </source>
</evidence>
<organism evidence="2 3">
    <name type="scientific">Liquorilactobacillus cacaonum DSM 21116</name>
    <dbReference type="NCBI Taxonomy" id="1423729"/>
    <lineage>
        <taxon>Bacteria</taxon>
        <taxon>Bacillati</taxon>
        <taxon>Bacillota</taxon>
        <taxon>Bacilli</taxon>
        <taxon>Lactobacillales</taxon>
        <taxon>Lactobacillaceae</taxon>
        <taxon>Liquorilactobacillus</taxon>
    </lineage>
</organism>
<dbReference type="PATRIC" id="fig|1423729.3.peg.967"/>
<feature type="transmembrane region" description="Helical" evidence="1">
    <location>
        <begin position="99"/>
        <end position="117"/>
    </location>
</feature>
<gene>
    <name evidence="2" type="ORF">FC80_GL000954</name>
</gene>
<dbReference type="STRING" id="1423729.FC80_GL000954"/>
<reference evidence="2 3" key="1">
    <citation type="journal article" date="2015" name="Genome Announc.">
        <title>Expanding the biotechnology potential of lactobacilli through comparative genomics of 213 strains and associated genera.</title>
        <authorList>
            <person name="Sun Z."/>
            <person name="Harris H.M."/>
            <person name="McCann A."/>
            <person name="Guo C."/>
            <person name="Argimon S."/>
            <person name="Zhang W."/>
            <person name="Yang X."/>
            <person name="Jeffery I.B."/>
            <person name="Cooney J.C."/>
            <person name="Kagawa T.F."/>
            <person name="Liu W."/>
            <person name="Song Y."/>
            <person name="Salvetti E."/>
            <person name="Wrobel A."/>
            <person name="Rasinkangas P."/>
            <person name="Parkhill J."/>
            <person name="Rea M.C."/>
            <person name="O'Sullivan O."/>
            <person name="Ritari J."/>
            <person name="Douillard F.P."/>
            <person name="Paul Ross R."/>
            <person name="Yang R."/>
            <person name="Briner A.E."/>
            <person name="Felis G.E."/>
            <person name="de Vos W.M."/>
            <person name="Barrangou R."/>
            <person name="Klaenhammer T.R."/>
            <person name="Caufield P.W."/>
            <person name="Cui Y."/>
            <person name="Zhang H."/>
            <person name="O'Toole P.W."/>
        </authorList>
    </citation>
    <scope>NUCLEOTIDE SEQUENCE [LARGE SCALE GENOMIC DNA]</scope>
    <source>
        <strain evidence="2 3">DSM 21116</strain>
    </source>
</reference>
<keyword evidence="1" id="KW-0472">Membrane</keyword>
<sequence>MNIIVGGLGVLYVLNDTFFRLLVRYYLQHGYSTANAEKIANNSNIFSIIIGLTILLVVFGVLAIISNMIYFMHGSFLFKILLDCIAMSLPFLYVSNIWFSLYELAFCGLFAYYIWILKKNKHTAIKKNSKLNYSKSFFSK</sequence>
<evidence type="ECO:0000313" key="2">
    <source>
        <dbReference type="EMBL" id="KRM90958.1"/>
    </source>
</evidence>
<comment type="caution">
    <text evidence="2">The sequence shown here is derived from an EMBL/GenBank/DDBJ whole genome shotgun (WGS) entry which is preliminary data.</text>
</comment>
<name>A0A0R2CGX2_9LACO</name>
<keyword evidence="1" id="KW-0812">Transmembrane</keyword>
<dbReference type="Proteomes" id="UP000051131">
    <property type="component" value="Unassembled WGS sequence"/>
</dbReference>
<feature type="transmembrane region" description="Helical" evidence="1">
    <location>
        <begin position="45"/>
        <end position="64"/>
    </location>
</feature>
<dbReference type="AlphaFoldDB" id="A0A0R2CGX2"/>
<dbReference type="EMBL" id="AYZE01000014">
    <property type="protein sequence ID" value="KRM90958.1"/>
    <property type="molecule type" value="Genomic_DNA"/>
</dbReference>